<sequence>MLTEKRSKRDFVLFVTIKNQRTTKSIISIPMILWWNEPSGSILYFVLGRGQN</sequence>
<feature type="non-terminal residue" evidence="1">
    <location>
        <position position="52"/>
    </location>
</feature>
<gene>
    <name evidence="1" type="ORF">CEXT_655831</name>
</gene>
<evidence type="ECO:0000313" key="1">
    <source>
        <dbReference type="EMBL" id="GIX94433.1"/>
    </source>
</evidence>
<accession>A0AAV4PDB6</accession>
<name>A0AAV4PDB6_CAEEX</name>
<reference evidence="1 2" key="1">
    <citation type="submission" date="2021-06" db="EMBL/GenBank/DDBJ databases">
        <title>Caerostris extrusa draft genome.</title>
        <authorList>
            <person name="Kono N."/>
            <person name="Arakawa K."/>
        </authorList>
    </citation>
    <scope>NUCLEOTIDE SEQUENCE [LARGE SCALE GENOMIC DNA]</scope>
</reference>
<dbReference type="AlphaFoldDB" id="A0AAV4PDB6"/>
<proteinExistence type="predicted"/>
<dbReference type="Proteomes" id="UP001054945">
    <property type="component" value="Unassembled WGS sequence"/>
</dbReference>
<comment type="caution">
    <text evidence="1">The sequence shown here is derived from an EMBL/GenBank/DDBJ whole genome shotgun (WGS) entry which is preliminary data.</text>
</comment>
<dbReference type="EMBL" id="BPLR01004374">
    <property type="protein sequence ID" value="GIX94433.1"/>
    <property type="molecule type" value="Genomic_DNA"/>
</dbReference>
<protein>
    <submittedName>
        <fullName evidence="1">Uncharacterized protein</fullName>
    </submittedName>
</protein>
<keyword evidence="2" id="KW-1185">Reference proteome</keyword>
<organism evidence="1 2">
    <name type="scientific">Caerostris extrusa</name>
    <name type="common">Bark spider</name>
    <name type="synonym">Caerostris bankana</name>
    <dbReference type="NCBI Taxonomy" id="172846"/>
    <lineage>
        <taxon>Eukaryota</taxon>
        <taxon>Metazoa</taxon>
        <taxon>Ecdysozoa</taxon>
        <taxon>Arthropoda</taxon>
        <taxon>Chelicerata</taxon>
        <taxon>Arachnida</taxon>
        <taxon>Araneae</taxon>
        <taxon>Araneomorphae</taxon>
        <taxon>Entelegynae</taxon>
        <taxon>Araneoidea</taxon>
        <taxon>Araneidae</taxon>
        <taxon>Caerostris</taxon>
    </lineage>
</organism>
<evidence type="ECO:0000313" key="2">
    <source>
        <dbReference type="Proteomes" id="UP001054945"/>
    </source>
</evidence>